<evidence type="ECO:0000313" key="2">
    <source>
        <dbReference type="Proteomes" id="UP000298663"/>
    </source>
</evidence>
<keyword evidence="2" id="KW-1185">Reference proteome</keyword>
<dbReference type="AlphaFoldDB" id="A0A4U8UWC0"/>
<organism evidence="1 2">
    <name type="scientific">Steinernema carpocapsae</name>
    <name type="common">Entomopathogenic nematode</name>
    <dbReference type="NCBI Taxonomy" id="34508"/>
    <lineage>
        <taxon>Eukaryota</taxon>
        <taxon>Metazoa</taxon>
        <taxon>Ecdysozoa</taxon>
        <taxon>Nematoda</taxon>
        <taxon>Chromadorea</taxon>
        <taxon>Rhabditida</taxon>
        <taxon>Tylenchina</taxon>
        <taxon>Panagrolaimomorpha</taxon>
        <taxon>Strongyloidoidea</taxon>
        <taxon>Steinernematidae</taxon>
        <taxon>Steinernema</taxon>
    </lineage>
</organism>
<reference evidence="1 2" key="1">
    <citation type="journal article" date="2015" name="Genome Biol.">
        <title>Comparative genomics of Steinernema reveals deeply conserved gene regulatory networks.</title>
        <authorList>
            <person name="Dillman A.R."/>
            <person name="Macchietto M."/>
            <person name="Porter C.F."/>
            <person name="Rogers A."/>
            <person name="Williams B."/>
            <person name="Antoshechkin I."/>
            <person name="Lee M.M."/>
            <person name="Goodwin Z."/>
            <person name="Lu X."/>
            <person name="Lewis E.E."/>
            <person name="Goodrich-Blair H."/>
            <person name="Stock S.P."/>
            <person name="Adams B.J."/>
            <person name="Sternberg P.W."/>
            <person name="Mortazavi A."/>
        </authorList>
    </citation>
    <scope>NUCLEOTIDE SEQUENCE [LARGE SCALE GENOMIC DNA]</scope>
    <source>
        <strain evidence="1 2">ALL</strain>
    </source>
</reference>
<reference evidence="1 2" key="2">
    <citation type="journal article" date="2019" name="G3 (Bethesda)">
        <title>Hybrid Assembly of the Genome of the Entomopathogenic Nematode Steinernema carpocapsae Identifies the X-Chromosome.</title>
        <authorList>
            <person name="Serra L."/>
            <person name="Macchietto M."/>
            <person name="Macias-Munoz A."/>
            <person name="McGill C.J."/>
            <person name="Rodriguez I.M."/>
            <person name="Rodriguez B."/>
            <person name="Murad R."/>
            <person name="Mortazavi A."/>
        </authorList>
    </citation>
    <scope>NUCLEOTIDE SEQUENCE [LARGE SCALE GENOMIC DNA]</scope>
    <source>
        <strain evidence="1 2">ALL</strain>
    </source>
</reference>
<proteinExistence type="predicted"/>
<sequence length="68" mass="7898">MALGRRHSRTSPSLLQSAKQKFGFWIEAVNHPRSDFEEKSEGDTTRHNRLTWSTLRGAPLMKTVFKRI</sequence>
<dbReference type="EMBL" id="AZBU02000001">
    <property type="protein sequence ID" value="TMS37324.1"/>
    <property type="molecule type" value="Genomic_DNA"/>
</dbReference>
<name>A0A4U8UWC0_STECR</name>
<evidence type="ECO:0000313" key="1">
    <source>
        <dbReference type="EMBL" id="TMS37324.1"/>
    </source>
</evidence>
<dbReference type="Proteomes" id="UP000298663">
    <property type="component" value="Unassembled WGS sequence"/>
</dbReference>
<protein>
    <submittedName>
        <fullName evidence="1">Uncharacterized protein</fullName>
    </submittedName>
</protein>
<comment type="caution">
    <text evidence="1">The sequence shown here is derived from an EMBL/GenBank/DDBJ whole genome shotgun (WGS) entry which is preliminary data.</text>
</comment>
<accession>A0A4U8UWC0</accession>
<gene>
    <name evidence="1" type="ORF">L596_004278</name>
</gene>